<evidence type="ECO:0000256" key="2">
    <source>
        <dbReference type="ARBA" id="ARBA00022630"/>
    </source>
</evidence>
<evidence type="ECO:0000256" key="1">
    <source>
        <dbReference type="ARBA" id="ARBA00001974"/>
    </source>
</evidence>
<dbReference type="Proteomes" id="UP000265768">
    <property type="component" value="Unassembled WGS sequence"/>
</dbReference>
<keyword evidence="4" id="KW-0560">Oxidoreductase</keyword>
<dbReference type="EMBL" id="QZEY01000025">
    <property type="protein sequence ID" value="RJL21458.1"/>
    <property type="molecule type" value="Genomic_DNA"/>
</dbReference>
<evidence type="ECO:0000256" key="3">
    <source>
        <dbReference type="ARBA" id="ARBA00022827"/>
    </source>
</evidence>
<accession>A0A3A4A6N2</accession>
<organism evidence="7 8">
    <name type="scientific">Bailinhaonella thermotolerans</name>
    <dbReference type="NCBI Taxonomy" id="1070861"/>
    <lineage>
        <taxon>Bacteria</taxon>
        <taxon>Bacillati</taxon>
        <taxon>Actinomycetota</taxon>
        <taxon>Actinomycetes</taxon>
        <taxon>Streptosporangiales</taxon>
        <taxon>Streptosporangiaceae</taxon>
        <taxon>Bailinhaonella</taxon>
    </lineage>
</organism>
<dbReference type="RefSeq" id="WP_119931368.1">
    <property type="nucleotide sequence ID" value="NZ_QZEY01000025.1"/>
</dbReference>
<dbReference type="PANTHER" id="PTHR43557:SF2">
    <property type="entry name" value="RIESKE DOMAIN-CONTAINING PROTEIN-RELATED"/>
    <property type="match status" value="1"/>
</dbReference>
<dbReference type="PRINTS" id="PR00368">
    <property type="entry name" value="FADPNR"/>
</dbReference>
<sequence>MTTYVIIGGGLAGAKAAQTLREEGFDGEVVVIAAEAERPYERPPLSKDYLRGKSEKSGIYVHEPSWYDDNRVDLRLDVVATEIERAAREVRLSDGTRQPYDKLLIATGATPRPLPVAGAERALYLRTAADSEALKEAFAAGGEVVIAGAGWIGLETAAAAAEAGCSVTVVESAPAPLVHALGPELGEVFAGVHRGHGVRLRTGEEIAEVRRGSVLLRGGEELAADHVIAGIGAAPNDRIARAAGLEVADGVLVDQSLRSSDPDVFAAGDVANAFNPLYGRRIRVEHWANALNGGPAAARAMLGREVVYDRVPYFYTDQFELGMEFSGDVAGHDEVVYRGSVADLEFIAFWLHAGRVVAGMNVNVWDVAGDVQKLIRAGTPVDVKRLTDPSVPLSDL</sequence>
<dbReference type="PANTHER" id="PTHR43557">
    <property type="entry name" value="APOPTOSIS-INDUCING FACTOR 1"/>
    <property type="match status" value="1"/>
</dbReference>
<dbReference type="InterPro" id="IPR028202">
    <property type="entry name" value="Reductase_C"/>
</dbReference>
<evidence type="ECO:0000313" key="8">
    <source>
        <dbReference type="Proteomes" id="UP000265768"/>
    </source>
</evidence>
<dbReference type="InterPro" id="IPR050446">
    <property type="entry name" value="FAD-oxidoreductase/Apoptosis"/>
</dbReference>
<reference evidence="7 8" key="1">
    <citation type="submission" date="2018-09" db="EMBL/GenBank/DDBJ databases">
        <title>YIM 75507 draft genome.</title>
        <authorList>
            <person name="Tang S."/>
            <person name="Feng Y."/>
        </authorList>
    </citation>
    <scope>NUCLEOTIDE SEQUENCE [LARGE SCALE GENOMIC DNA]</scope>
    <source>
        <strain evidence="7 8">YIM 75507</strain>
    </source>
</reference>
<dbReference type="GO" id="GO:0016651">
    <property type="term" value="F:oxidoreductase activity, acting on NAD(P)H"/>
    <property type="evidence" value="ECO:0007669"/>
    <property type="project" value="TreeGrafter"/>
</dbReference>
<dbReference type="PRINTS" id="PR00411">
    <property type="entry name" value="PNDRDTASEI"/>
</dbReference>
<dbReference type="SUPFAM" id="SSF55424">
    <property type="entry name" value="FAD/NAD-linked reductases, dimerisation (C-terminal) domain"/>
    <property type="match status" value="1"/>
</dbReference>
<keyword evidence="2" id="KW-0285">Flavoprotein</keyword>
<dbReference type="SUPFAM" id="SSF51905">
    <property type="entry name" value="FAD/NAD(P)-binding domain"/>
    <property type="match status" value="2"/>
</dbReference>
<dbReference type="InterPro" id="IPR023753">
    <property type="entry name" value="FAD/NAD-binding_dom"/>
</dbReference>
<keyword evidence="8" id="KW-1185">Reference proteome</keyword>
<gene>
    <name evidence="7" type="ORF">D5H75_37495</name>
</gene>
<name>A0A3A4A6N2_9ACTN</name>
<dbReference type="InterPro" id="IPR016156">
    <property type="entry name" value="FAD/NAD-linked_Rdtase_dimer_sf"/>
</dbReference>
<dbReference type="Gene3D" id="3.30.390.30">
    <property type="match status" value="1"/>
</dbReference>
<dbReference type="Gene3D" id="3.50.50.60">
    <property type="entry name" value="FAD/NAD(P)-binding domain"/>
    <property type="match status" value="2"/>
</dbReference>
<proteinExistence type="predicted"/>
<dbReference type="AlphaFoldDB" id="A0A3A4A6N2"/>
<keyword evidence="3" id="KW-0274">FAD</keyword>
<feature type="domain" description="FAD/NAD(P)-binding" evidence="5">
    <location>
        <begin position="3"/>
        <end position="293"/>
    </location>
</feature>
<comment type="cofactor">
    <cofactor evidence="1">
        <name>FAD</name>
        <dbReference type="ChEBI" id="CHEBI:57692"/>
    </cofactor>
</comment>
<dbReference type="InterPro" id="IPR036188">
    <property type="entry name" value="FAD/NAD-bd_sf"/>
</dbReference>
<protein>
    <submittedName>
        <fullName evidence="7">NAD(P)/FAD-dependent oxidoreductase</fullName>
    </submittedName>
</protein>
<dbReference type="Pfam" id="PF14759">
    <property type="entry name" value="Reductase_C"/>
    <property type="match status" value="1"/>
</dbReference>
<dbReference type="GO" id="GO:0005737">
    <property type="term" value="C:cytoplasm"/>
    <property type="evidence" value="ECO:0007669"/>
    <property type="project" value="TreeGrafter"/>
</dbReference>
<evidence type="ECO:0000259" key="5">
    <source>
        <dbReference type="Pfam" id="PF07992"/>
    </source>
</evidence>
<dbReference type="OrthoDB" id="1145at2"/>
<evidence type="ECO:0000259" key="6">
    <source>
        <dbReference type="Pfam" id="PF14759"/>
    </source>
</evidence>
<evidence type="ECO:0000313" key="7">
    <source>
        <dbReference type="EMBL" id="RJL21458.1"/>
    </source>
</evidence>
<evidence type="ECO:0000256" key="4">
    <source>
        <dbReference type="ARBA" id="ARBA00023002"/>
    </source>
</evidence>
<dbReference type="Pfam" id="PF07992">
    <property type="entry name" value="Pyr_redox_2"/>
    <property type="match status" value="1"/>
</dbReference>
<feature type="domain" description="Reductase C-terminal" evidence="6">
    <location>
        <begin position="313"/>
        <end position="395"/>
    </location>
</feature>
<comment type="caution">
    <text evidence="7">The sequence shown here is derived from an EMBL/GenBank/DDBJ whole genome shotgun (WGS) entry which is preliminary data.</text>
</comment>